<protein>
    <submittedName>
        <fullName evidence="2">Leukocyte tyrosine kinase receptor</fullName>
    </submittedName>
</protein>
<feature type="non-terminal residue" evidence="2">
    <location>
        <position position="1"/>
    </location>
</feature>
<feature type="binding site" evidence="1">
    <location>
        <position position="139"/>
    </location>
    <ligand>
        <name>ATP</name>
        <dbReference type="ChEBI" id="CHEBI:30616"/>
    </ligand>
</feature>
<accession>L5K4W9</accession>
<keyword evidence="1" id="KW-0067">ATP-binding</keyword>
<dbReference type="AlphaFoldDB" id="L5K4W9"/>
<proteinExistence type="predicted"/>
<dbReference type="PROSITE" id="PS00107">
    <property type="entry name" value="PROTEIN_KINASE_ATP"/>
    <property type="match status" value="1"/>
</dbReference>
<keyword evidence="2" id="KW-0418">Kinase</keyword>
<dbReference type="GO" id="GO:0016301">
    <property type="term" value="F:kinase activity"/>
    <property type="evidence" value="ECO:0007669"/>
    <property type="project" value="UniProtKB-KW"/>
</dbReference>
<dbReference type="InParanoid" id="L5K4W9"/>
<organism evidence="2 3">
    <name type="scientific">Pteropus alecto</name>
    <name type="common">Black flying fox</name>
    <dbReference type="NCBI Taxonomy" id="9402"/>
    <lineage>
        <taxon>Eukaryota</taxon>
        <taxon>Metazoa</taxon>
        <taxon>Chordata</taxon>
        <taxon>Craniata</taxon>
        <taxon>Vertebrata</taxon>
        <taxon>Euteleostomi</taxon>
        <taxon>Mammalia</taxon>
        <taxon>Eutheria</taxon>
        <taxon>Laurasiatheria</taxon>
        <taxon>Chiroptera</taxon>
        <taxon>Yinpterochiroptera</taxon>
        <taxon>Pteropodoidea</taxon>
        <taxon>Pteropodidae</taxon>
        <taxon>Pteropodinae</taxon>
        <taxon>Pteropus</taxon>
    </lineage>
</organism>
<gene>
    <name evidence="2" type="ORF">PAL_GLEAN10023588</name>
</gene>
<dbReference type="EMBL" id="KB031042">
    <property type="protein sequence ID" value="ELK05518.1"/>
    <property type="molecule type" value="Genomic_DNA"/>
</dbReference>
<sequence>TQCDWVNTGSSVVVSVAARPLRGTQLWLHADKLQLLLVAAGGGDRAHLKRQEEGGTQASQKIRELLCSAHAHHTRARPSGSIGGCGGDLYTELPYGVWGPDSGYEASNRTLGHGAFGEAYEGLVIDLPGHPSSLQVAVKTLPELQDKLDFLMETLIIKCTWGQGPGWKGQLSSLVMQNLL</sequence>
<evidence type="ECO:0000313" key="2">
    <source>
        <dbReference type="EMBL" id="ELK05518.1"/>
    </source>
</evidence>
<dbReference type="Proteomes" id="UP000010552">
    <property type="component" value="Unassembled WGS sequence"/>
</dbReference>
<evidence type="ECO:0000256" key="1">
    <source>
        <dbReference type="PROSITE-ProRule" id="PRU10141"/>
    </source>
</evidence>
<dbReference type="InterPro" id="IPR011009">
    <property type="entry name" value="Kinase-like_dom_sf"/>
</dbReference>
<keyword evidence="2" id="KW-0808">Transferase</keyword>
<keyword evidence="1" id="KW-0547">Nucleotide-binding</keyword>
<keyword evidence="3" id="KW-1185">Reference proteome</keyword>
<name>L5K4W9_PTEAL</name>
<dbReference type="SUPFAM" id="SSF56112">
    <property type="entry name" value="Protein kinase-like (PK-like)"/>
    <property type="match status" value="1"/>
</dbReference>
<dbReference type="InterPro" id="IPR017441">
    <property type="entry name" value="Protein_kinase_ATP_BS"/>
</dbReference>
<keyword evidence="2" id="KW-0675">Receptor</keyword>
<dbReference type="Gene3D" id="3.30.200.20">
    <property type="entry name" value="Phosphorylase Kinase, domain 1"/>
    <property type="match status" value="1"/>
</dbReference>
<dbReference type="STRING" id="9402.L5K4W9"/>
<evidence type="ECO:0000313" key="3">
    <source>
        <dbReference type="Proteomes" id="UP000010552"/>
    </source>
</evidence>
<dbReference type="GO" id="GO:0005524">
    <property type="term" value="F:ATP binding"/>
    <property type="evidence" value="ECO:0007669"/>
    <property type="project" value="UniProtKB-UniRule"/>
</dbReference>
<reference evidence="3" key="1">
    <citation type="journal article" date="2013" name="Science">
        <title>Comparative analysis of bat genomes provides insight into the evolution of flight and immunity.</title>
        <authorList>
            <person name="Zhang G."/>
            <person name="Cowled C."/>
            <person name="Shi Z."/>
            <person name="Huang Z."/>
            <person name="Bishop-Lilly K.A."/>
            <person name="Fang X."/>
            <person name="Wynne J.W."/>
            <person name="Xiong Z."/>
            <person name="Baker M.L."/>
            <person name="Zhao W."/>
            <person name="Tachedjian M."/>
            <person name="Zhu Y."/>
            <person name="Zhou P."/>
            <person name="Jiang X."/>
            <person name="Ng J."/>
            <person name="Yang L."/>
            <person name="Wu L."/>
            <person name="Xiao J."/>
            <person name="Feng Y."/>
            <person name="Chen Y."/>
            <person name="Sun X."/>
            <person name="Zhang Y."/>
            <person name="Marsh G.A."/>
            <person name="Crameri G."/>
            <person name="Broder C.C."/>
            <person name="Frey K.G."/>
            <person name="Wang L.F."/>
            <person name="Wang J."/>
        </authorList>
    </citation>
    <scope>NUCLEOTIDE SEQUENCE [LARGE SCALE GENOMIC DNA]</scope>
</reference>
<dbReference type="eggNOG" id="KOG1095">
    <property type="taxonomic scope" value="Eukaryota"/>
</dbReference>